<proteinExistence type="predicted"/>
<reference evidence="2" key="1">
    <citation type="submission" date="2019-04" db="EMBL/GenBank/DDBJ databases">
        <title>Friends and foes A comparative genomics studyof 23 Aspergillus species from section Flavi.</title>
        <authorList>
            <consortium name="DOE Joint Genome Institute"/>
            <person name="Kjaerbolling I."/>
            <person name="Vesth T."/>
            <person name="Frisvad J.C."/>
            <person name="Nybo J.L."/>
            <person name="Theobald S."/>
            <person name="Kildgaard S."/>
            <person name="Isbrandt T."/>
            <person name="Kuo A."/>
            <person name="Sato A."/>
            <person name="Lyhne E.K."/>
            <person name="Kogle M.E."/>
            <person name="Wiebenga A."/>
            <person name="Kun R.S."/>
            <person name="Lubbers R.J."/>
            <person name="Makela M.R."/>
            <person name="Barry K."/>
            <person name="Chovatia M."/>
            <person name="Clum A."/>
            <person name="Daum C."/>
            <person name="Haridas S."/>
            <person name="He G."/>
            <person name="LaButti K."/>
            <person name="Lipzen A."/>
            <person name="Mondo S."/>
            <person name="Riley R."/>
            <person name="Salamov A."/>
            <person name="Simmons B.A."/>
            <person name="Magnuson J.K."/>
            <person name="Henrissat B."/>
            <person name="Mortensen U.H."/>
            <person name="Larsen T.O."/>
            <person name="Devries R.P."/>
            <person name="Grigoriev I.V."/>
            <person name="Machida M."/>
            <person name="Baker S.E."/>
            <person name="Andersen M.R."/>
        </authorList>
    </citation>
    <scope>NUCLEOTIDE SEQUENCE [LARGE SCALE GENOMIC DNA]</scope>
    <source>
        <strain evidence="2">CBS 130017</strain>
    </source>
</reference>
<accession>A0A5N6WQM2</accession>
<keyword evidence="2" id="KW-1185">Reference proteome</keyword>
<dbReference type="Proteomes" id="UP000325945">
    <property type="component" value="Unassembled WGS sequence"/>
</dbReference>
<gene>
    <name evidence="1" type="ORF">BDV39DRAFT_142214</name>
</gene>
<evidence type="ECO:0000313" key="1">
    <source>
        <dbReference type="EMBL" id="KAE8323187.1"/>
    </source>
</evidence>
<protein>
    <submittedName>
        <fullName evidence="1">Uncharacterized protein</fullName>
    </submittedName>
</protein>
<sequence>MSHMRPKGLEQHQSIQLFLVPAVLFSSSFSSDLRIFLSIVTCDCCFFFRFHFPRFCPPTTTRWVVAISVTRFVYSFKGPLISYQPICMFHRPTSLE</sequence>
<name>A0A5N6WQM2_9EURO</name>
<dbReference type="EMBL" id="ML741833">
    <property type="protein sequence ID" value="KAE8323187.1"/>
    <property type="molecule type" value="Genomic_DNA"/>
</dbReference>
<dbReference type="AlphaFoldDB" id="A0A5N6WQM2"/>
<evidence type="ECO:0000313" key="2">
    <source>
        <dbReference type="Proteomes" id="UP000325945"/>
    </source>
</evidence>
<organism evidence="1 2">
    <name type="scientific">Aspergillus sergii</name>
    <dbReference type="NCBI Taxonomy" id="1034303"/>
    <lineage>
        <taxon>Eukaryota</taxon>
        <taxon>Fungi</taxon>
        <taxon>Dikarya</taxon>
        <taxon>Ascomycota</taxon>
        <taxon>Pezizomycotina</taxon>
        <taxon>Eurotiomycetes</taxon>
        <taxon>Eurotiomycetidae</taxon>
        <taxon>Eurotiales</taxon>
        <taxon>Aspergillaceae</taxon>
        <taxon>Aspergillus</taxon>
        <taxon>Aspergillus subgen. Circumdati</taxon>
    </lineage>
</organism>